<dbReference type="PRINTS" id="PR00900">
    <property type="entry name" value="PHEROMONEAR"/>
</dbReference>
<dbReference type="GO" id="GO:0005886">
    <property type="term" value="C:plasma membrane"/>
    <property type="evidence" value="ECO:0007669"/>
    <property type="project" value="TreeGrafter"/>
</dbReference>
<evidence type="ECO:0000256" key="9">
    <source>
        <dbReference type="ARBA" id="ARBA00023224"/>
    </source>
</evidence>
<evidence type="ECO:0000256" key="8">
    <source>
        <dbReference type="ARBA" id="ARBA00023170"/>
    </source>
</evidence>
<keyword evidence="7 11" id="KW-0472">Membrane</keyword>
<evidence type="ECO:0000256" key="2">
    <source>
        <dbReference type="ARBA" id="ARBA00011085"/>
    </source>
</evidence>
<feature type="transmembrane region" description="Helical" evidence="11">
    <location>
        <begin position="203"/>
        <end position="227"/>
    </location>
</feature>
<evidence type="ECO:0000313" key="13">
    <source>
        <dbReference type="Proteomes" id="UP000016930"/>
    </source>
</evidence>
<evidence type="ECO:0000256" key="4">
    <source>
        <dbReference type="ARBA" id="ARBA00022692"/>
    </source>
</evidence>
<dbReference type="AlphaFoldDB" id="M2QT11"/>
<dbReference type="PRINTS" id="PR00899">
    <property type="entry name" value="GPCRSTE3"/>
</dbReference>
<feature type="transmembrane region" description="Helical" evidence="11">
    <location>
        <begin position="268"/>
        <end position="286"/>
    </location>
</feature>
<feature type="transmembrane region" description="Helical" evidence="11">
    <location>
        <begin position="152"/>
        <end position="182"/>
    </location>
</feature>
<keyword evidence="3" id="KW-0589">Pheromone response</keyword>
<feature type="compositionally biased region" description="Polar residues" evidence="10">
    <location>
        <begin position="360"/>
        <end position="372"/>
    </location>
</feature>
<evidence type="ECO:0000313" key="12">
    <source>
        <dbReference type="EMBL" id="EMD35180.1"/>
    </source>
</evidence>
<dbReference type="Pfam" id="PF02076">
    <property type="entry name" value="STE3"/>
    <property type="match status" value="1"/>
</dbReference>
<keyword evidence="5 11" id="KW-1133">Transmembrane helix</keyword>
<dbReference type="GO" id="GO:0004933">
    <property type="term" value="F:mating-type a-factor pheromone receptor activity"/>
    <property type="evidence" value="ECO:0007669"/>
    <property type="project" value="InterPro"/>
</dbReference>
<comment type="subcellular location">
    <subcellularLocation>
        <location evidence="1">Membrane</location>
        <topology evidence="1">Multi-pass membrane protein</topology>
    </subcellularLocation>
</comment>
<sequence>MTMALSMPVGAFIAAALVLVPLPSHWRARNVATLAIIAWLFTLNVIYGVNSIVWRNRVLNYAPVWCDITTKIIIGSSSALPACTLCVCKHLELVASTRVVRLTFVDKRRRMIFETVMCFGVPAVLMALHYVVQGHRFDIVEEVGCEPATYYSVPAIFVVWFVPLLFAVITMGYAAVAFYHFFQKRLSFAKHLANSDSSLSTNRYLRLMAMAVTEMIWGTSLTTVTLVGNLANGLRVWDNWADVHSDFSRVGMFPTVLLTSTYHSQLMLVWWAIPVSAYLFFLFFGFGSEPMQDYRRGVNFVRCKILRLAPKDSKKLMGSLPVVRPHCHALQSIPSLNMLDDKEDALPSYSPPKGGAALSMSPSKSGAQSEHASTFLDIEPSPRDVAFPPPITTHGSHLTTCRRPELDHGITIEDLPTPDSTPVLSSPLGSSAALPELQSRNTQMAMESNVAEMV</sequence>
<proteinExistence type="inferred from homology"/>
<dbReference type="InterPro" id="IPR001499">
    <property type="entry name" value="GPCR_STE3"/>
</dbReference>
<dbReference type="HOGENOM" id="CLU_027592_0_2_1"/>
<gene>
    <name evidence="12" type="primary">CsSTE3.2</name>
    <name evidence="12" type="ORF">CERSUDRAFT_116643</name>
</gene>
<comment type="similarity">
    <text evidence="2">Belongs to the G-protein coupled receptor 4 family.</text>
</comment>
<dbReference type="GO" id="GO:0000750">
    <property type="term" value="P:pheromone-dependent signal transduction involved in conjugation with cellular fusion"/>
    <property type="evidence" value="ECO:0007669"/>
    <property type="project" value="TreeGrafter"/>
</dbReference>
<evidence type="ECO:0000256" key="7">
    <source>
        <dbReference type="ARBA" id="ARBA00023136"/>
    </source>
</evidence>
<feature type="transmembrane region" description="Helical" evidence="11">
    <location>
        <begin position="111"/>
        <end position="132"/>
    </location>
</feature>
<evidence type="ECO:0000256" key="5">
    <source>
        <dbReference type="ARBA" id="ARBA00022989"/>
    </source>
</evidence>
<dbReference type="CDD" id="cd14966">
    <property type="entry name" value="7tmD_STE3"/>
    <property type="match status" value="1"/>
</dbReference>
<dbReference type="EMBL" id="KB445801">
    <property type="protein sequence ID" value="EMD35180.1"/>
    <property type="molecule type" value="Genomic_DNA"/>
</dbReference>
<name>M2QT11_CERS8</name>
<feature type="region of interest" description="Disordered" evidence="10">
    <location>
        <begin position="344"/>
        <end position="431"/>
    </location>
</feature>
<accession>M2QT11</accession>
<keyword evidence="6" id="KW-0297">G-protein coupled receptor</keyword>
<evidence type="ECO:0000256" key="6">
    <source>
        <dbReference type="ARBA" id="ARBA00023040"/>
    </source>
</evidence>
<keyword evidence="13" id="KW-1185">Reference proteome</keyword>
<keyword evidence="4 11" id="KW-0812">Transmembrane</keyword>
<dbReference type="PANTHER" id="PTHR28097">
    <property type="entry name" value="PHEROMONE A FACTOR RECEPTOR"/>
    <property type="match status" value="1"/>
</dbReference>
<feature type="compositionally biased region" description="Basic and acidic residues" evidence="10">
    <location>
        <begin position="402"/>
        <end position="411"/>
    </location>
</feature>
<organism evidence="12 13">
    <name type="scientific">Ceriporiopsis subvermispora (strain B)</name>
    <name type="common">White-rot fungus</name>
    <name type="synonym">Gelatoporia subvermispora</name>
    <dbReference type="NCBI Taxonomy" id="914234"/>
    <lineage>
        <taxon>Eukaryota</taxon>
        <taxon>Fungi</taxon>
        <taxon>Dikarya</taxon>
        <taxon>Basidiomycota</taxon>
        <taxon>Agaricomycotina</taxon>
        <taxon>Agaricomycetes</taxon>
        <taxon>Polyporales</taxon>
        <taxon>Gelatoporiaceae</taxon>
        <taxon>Gelatoporia</taxon>
    </lineage>
</organism>
<dbReference type="PANTHER" id="PTHR28097:SF1">
    <property type="entry name" value="PHEROMONE A FACTOR RECEPTOR"/>
    <property type="match status" value="1"/>
</dbReference>
<keyword evidence="8 12" id="KW-0675">Receptor</keyword>
<dbReference type="InterPro" id="IPR001546">
    <property type="entry name" value="GPCR_Pheromne_A_rcpt"/>
</dbReference>
<reference evidence="12 13" key="1">
    <citation type="journal article" date="2012" name="Proc. Natl. Acad. Sci. U.S.A.">
        <title>Comparative genomics of Ceriporiopsis subvermispora and Phanerochaete chrysosporium provide insight into selective ligninolysis.</title>
        <authorList>
            <person name="Fernandez-Fueyo E."/>
            <person name="Ruiz-Duenas F.J."/>
            <person name="Ferreira P."/>
            <person name="Floudas D."/>
            <person name="Hibbett D.S."/>
            <person name="Canessa P."/>
            <person name="Larrondo L.F."/>
            <person name="James T.Y."/>
            <person name="Seelenfreund D."/>
            <person name="Lobos S."/>
            <person name="Polanco R."/>
            <person name="Tello M."/>
            <person name="Honda Y."/>
            <person name="Watanabe T."/>
            <person name="Watanabe T."/>
            <person name="Ryu J.S."/>
            <person name="Kubicek C.P."/>
            <person name="Schmoll M."/>
            <person name="Gaskell J."/>
            <person name="Hammel K.E."/>
            <person name="St John F.J."/>
            <person name="Vanden Wymelenberg A."/>
            <person name="Sabat G."/>
            <person name="Splinter BonDurant S."/>
            <person name="Syed K."/>
            <person name="Yadav J.S."/>
            <person name="Doddapaneni H."/>
            <person name="Subramanian V."/>
            <person name="Lavin J.L."/>
            <person name="Oguiza J.A."/>
            <person name="Perez G."/>
            <person name="Pisabarro A.G."/>
            <person name="Ramirez L."/>
            <person name="Santoyo F."/>
            <person name="Master E."/>
            <person name="Coutinho P.M."/>
            <person name="Henrissat B."/>
            <person name="Lombard V."/>
            <person name="Magnuson J.K."/>
            <person name="Kuees U."/>
            <person name="Hori C."/>
            <person name="Igarashi K."/>
            <person name="Samejima M."/>
            <person name="Held B.W."/>
            <person name="Barry K.W."/>
            <person name="LaButti K.M."/>
            <person name="Lapidus A."/>
            <person name="Lindquist E.A."/>
            <person name="Lucas S.M."/>
            <person name="Riley R."/>
            <person name="Salamov A.A."/>
            <person name="Hoffmeister D."/>
            <person name="Schwenk D."/>
            <person name="Hadar Y."/>
            <person name="Yarden O."/>
            <person name="de Vries R.P."/>
            <person name="Wiebenga A."/>
            <person name="Stenlid J."/>
            <person name="Eastwood D."/>
            <person name="Grigoriev I.V."/>
            <person name="Berka R.M."/>
            <person name="Blanchette R.A."/>
            <person name="Kersten P."/>
            <person name="Martinez A.T."/>
            <person name="Vicuna R."/>
            <person name="Cullen D."/>
        </authorList>
    </citation>
    <scope>NUCLEOTIDE SEQUENCE [LARGE SCALE GENOMIC DNA]</scope>
    <source>
        <strain evidence="12 13">B</strain>
    </source>
</reference>
<dbReference type="OrthoDB" id="2874149at2759"/>
<evidence type="ECO:0000256" key="3">
    <source>
        <dbReference type="ARBA" id="ARBA00022507"/>
    </source>
</evidence>
<evidence type="ECO:0000256" key="1">
    <source>
        <dbReference type="ARBA" id="ARBA00004141"/>
    </source>
</evidence>
<feature type="transmembrane region" description="Helical" evidence="11">
    <location>
        <begin position="34"/>
        <end position="53"/>
    </location>
</feature>
<dbReference type="Proteomes" id="UP000016930">
    <property type="component" value="Unassembled WGS sequence"/>
</dbReference>
<evidence type="ECO:0000256" key="11">
    <source>
        <dbReference type="SAM" id="Phobius"/>
    </source>
</evidence>
<evidence type="ECO:0000256" key="10">
    <source>
        <dbReference type="SAM" id="MobiDB-lite"/>
    </source>
</evidence>
<keyword evidence="9" id="KW-0807">Transducer</keyword>
<protein>
    <submittedName>
        <fullName evidence="12">STE3-like pheromone receptor B mating type</fullName>
    </submittedName>
</protein>